<organism evidence="2 3">
    <name type="scientific">Bacillus phage vB_BanS_Chewbecca</name>
    <dbReference type="NCBI Taxonomy" id="2894786"/>
    <lineage>
        <taxon>Viruses</taxon>
        <taxon>Duplodnaviria</taxon>
        <taxon>Heunggongvirae</taxon>
        <taxon>Uroviricota</taxon>
        <taxon>Caudoviricetes</taxon>
        <taxon>Joanripponvirinae</taxon>
        <taxon>Tsamsavirus</taxon>
        <taxon>Tsamsavirus chewbecca</taxon>
    </lineage>
</organism>
<dbReference type="Proteomes" id="UP000827751">
    <property type="component" value="Segment"/>
</dbReference>
<sequence>MIFKVLAVMWFLQGCRDIWTGFKKCDGEYAFMAILAFMASGALVCASIASN</sequence>
<accession>A0AAE8YMD4</accession>
<feature type="transmembrane region" description="Helical" evidence="1">
    <location>
        <begin position="29"/>
        <end position="49"/>
    </location>
</feature>
<dbReference type="PROSITE" id="PS51257">
    <property type="entry name" value="PROKAR_LIPOPROTEIN"/>
    <property type="match status" value="1"/>
</dbReference>
<keyword evidence="1" id="KW-0472">Membrane</keyword>
<keyword evidence="3" id="KW-1185">Reference proteome</keyword>
<proteinExistence type="predicted"/>
<evidence type="ECO:0000313" key="3">
    <source>
        <dbReference type="Proteomes" id="UP000827751"/>
    </source>
</evidence>
<evidence type="ECO:0000256" key="1">
    <source>
        <dbReference type="SAM" id="Phobius"/>
    </source>
</evidence>
<keyword evidence="1" id="KW-0812">Transmembrane</keyword>
<gene>
    <name evidence="2" type="ORF">CHEWBECCA_19</name>
</gene>
<name>A0AAE8YMD4_9CAUD</name>
<keyword evidence="1" id="KW-1133">Transmembrane helix</keyword>
<dbReference type="EMBL" id="OK499972">
    <property type="protein sequence ID" value="UGO46102.1"/>
    <property type="molecule type" value="Genomic_DNA"/>
</dbReference>
<evidence type="ECO:0000313" key="2">
    <source>
        <dbReference type="EMBL" id="UGO46102.1"/>
    </source>
</evidence>
<protein>
    <submittedName>
        <fullName evidence="2">Uncharacterized protein</fullName>
    </submittedName>
</protein>
<reference evidence="2 3" key="1">
    <citation type="submission" date="2021-10" db="EMBL/GenBank/DDBJ databases">
        <authorList>
            <person name="Lavering E.D."/>
            <person name="James R."/>
            <person name="Fairhom J.D."/>
            <person name="Ogilvie B.H."/>
            <person name="Thurgood T.L."/>
            <person name="Robison R.A."/>
            <person name="Grose J.H."/>
        </authorList>
    </citation>
    <scope>NUCLEOTIDE SEQUENCE [LARGE SCALE GENOMIC DNA]</scope>
</reference>